<dbReference type="PANTHER" id="PTHR34265:SF1">
    <property type="entry name" value="TYPE III PANTOTHENATE KINASE"/>
    <property type="match status" value="1"/>
</dbReference>
<dbReference type="GO" id="GO:0005524">
    <property type="term" value="F:ATP binding"/>
    <property type="evidence" value="ECO:0007669"/>
    <property type="project" value="UniProtKB-UniRule"/>
</dbReference>
<evidence type="ECO:0000313" key="17">
    <source>
        <dbReference type="EMBL" id="OGW98500.1"/>
    </source>
</evidence>
<dbReference type="GO" id="GO:0005737">
    <property type="term" value="C:cytoplasm"/>
    <property type="evidence" value="ECO:0007669"/>
    <property type="project" value="UniProtKB-SubCell"/>
</dbReference>
<sequence length="271" mass="30036">MTVMNKQKNRDIIRVLAIDIGNSTLSYGFFQSKKLVKTGFFSIVDIRNYIIPKLFNNIIENGANSNSLQVIISSVVPEITKKVIALIKKSDQLISVYVIGQNVCLSVPMKYNRKNIGADRIVNIYGGLKLYRQPFLMIDFGTAITFDYVSKKGVFEGGLIVPGVHLSFNALKNQAALIPDFKQLQAVRSLIGHDTKAALSSGLLNGFGALADGLISRFHSWYGKMTVIGTGGFVTKIKPYVTGFDIIDPLHTIRSLEIIYQNEVSKKEEIL</sequence>
<organism evidence="17 18">
    <name type="scientific">Candidatus Danuiimicrobium aquiferis</name>
    <dbReference type="NCBI Taxonomy" id="1801832"/>
    <lineage>
        <taxon>Bacteria</taxon>
        <taxon>Pseudomonadati</taxon>
        <taxon>Candidatus Omnitrophota</taxon>
        <taxon>Candidatus Danuiimicrobium</taxon>
    </lineage>
</organism>
<dbReference type="GO" id="GO:0046872">
    <property type="term" value="F:metal ion binding"/>
    <property type="evidence" value="ECO:0007669"/>
    <property type="project" value="UniProtKB-KW"/>
</dbReference>
<evidence type="ECO:0000256" key="5">
    <source>
        <dbReference type="ARBA" id="ARBA00011738"/>
    </source>
</evidence>
<feature type="binding site" evidence="16">
    <location>
        <position position="195"/>
    </location>
    <ligand>
        <name>substrate</name>
    </ligand>
</feature>
<dbReference type="UniPathway" id="UPA00241">
    <property type="reaction ID" value="UER00352"/>
</dbReference>
<evidence type="ECO:0000256" key="11">
    <source>
        <dbReference type="ARBA" id="ARBA00022840"/>
    </source>
</evidence>
<comment type="similarity">
    <text evidence="14 16">Belongs to the type III pantothenate kinase family.</text>
</comment>
<feature type="binding site" evidence="16">
    <location>
        <position position="139"/>
    </location>
    <ligand>
        <name>K(+)</name>
        <dbReference type="ChEBI" id="CHEBI:29103"/>
    </ligand>
</feature>
<feature type="binding site" evidence="16">
    <location>
        <begin position="19"/>
        <end position="26"/>
    </location>
    <ligand>
        <name>ATP</name>
        <dbReference type="ChEBI" id="CHEBI:30616"/>
    </ligand>
</feature>
<reference evidence="17 18" key="1">
    <citation type="journal article" date="2016" name="Nat. Commun.">
        <title>Thousands of microbial genomes shed light on interconnected biogeochemical processes in an aquifer system.</title>
        <authorList>
            <person name="Anantharaman K."/>
            <person name="Brown C.T."/>
            <person name="Hug L.A."/>
            <person name="Sharon I."/>
            <person name="Castelle C.J."/>
            <person name="Probst A.J."/>
            <person name="Thomas B.C."/>
            <person name="Singh A."/>
            <person name="Wilkins M.J."/>
            <person name="Karaoz U."/>
            <person name="Brodie E.L."/>
            <person name="Williams K.H."/>
            <person name="Hubbard S.S."/>
            <person name="Banfield J.F."/>
        </authorList>
    </citation>
    <scope>NUCLEOTIDE SEQUENCE [LARGE SCALE GENOMIC DNA]</scope>
</reference>
<dbReference type="GO" id="GO:0015937">
    <property type="term" value="P:coenzyme A biosynthetic process"/>
    <property type="evidence" value="ECO:0007669"/>
    <property type="project" value="UniProtKB-UniRule"/>
</dbReference>
<comment type="function">
    <text evidence="16">Catalyzes the phosphorylation of pantothenate (Pan), the first step in CoA biosynthesis.</text>
</comment>
<dbReference type="EC" id="2.7.1.33" evidence="6 16"/>
<feature type="binding site" evidence="16">
    <location>
        <position position="111"/>
    </location>
    <ligand>
        <name>substrate</name>
    </ligand>
</feature>
<evidence type="ECO:0000256" key="9">
    <source>
        <dbReference type="ARBA" id="ARBA00022741"/>
    </source>
</evidence>
<keyword evidence="11 16" id="KW-0067">ATP-binding</keyword>
<evidence type="ECO:0000313" key="18">
    <source>
        <dbReference type="Proteomes" id="UP000178187"/>
    </source>
</evidence>
<dbReference type="HAMAP" id="MF_01274">
    <property type="entry name" value="Pantothen_kinase_3"/>
    <property type="match status" value="1"/>
</dbReference>
<evidence type="ECO:0000256" key="2">
    <source>
        <dbReference type="ARBA" id="ARBA00001958"/>
    </source>
</evidence>
<comment type="subcellular location">
    <subcellularLocation>
        <location evidence="3 16">Cytoplasm</location>
    </subcellularLocation>
</comment>
<dbReference type="Pfam" id="PF03309">
    <property type="entry name" value="Pan_kinase"/>
    <property type="match status" value="1"/>
</dbReference>
<accession>A0A1G1L026</accession>
<evidence type="ECO:0000256" key="6">
    <source>
        <dbReference type="ARBA" id="ARBA00012102"/>
    </source>
</evidence>
<dbReference type="PANTHER" id="PTHR34265">
    <property type="entry name" value="TYPE III PANTOTHENATE KINASE"/>
    <property type="match status" value="1"/>
</dbReference>
<comment type="cofactor">
    <cofactor evidence="16">
        <name>NH4(+)</name>
        <dbReference type="ChEBI" id="CHEBI:28938"/>
    </cofactor>
    <cofactor evidence="16">
        <name>K(+)</name>
        <dbReference type="ChEBI" id="CHEBI:29103"/>
    </cofactor>
    <text evidence="16">A monovalent cation. Ammonium or potassium.</text>
</comment>
<name>A0A1G1L026_9BACT</name>
<evidence type="ECO:0000256" key="12">
    <source>
        <dbReference type="ARBA" id="ARBA00022958"/>
    </source>
</evidence>
<comment type="catalytic activity">
    <reaction evidence="1 16">
        <text>(R)-pantothenate + ATP = (R)-4'-phosphopantothenate + ADP + H(+)</text>
        <dbReference type="Rhea" id="RHEA:16373"/>
        <dbReference type="ChEBI" id="CHEBI:10986"/>
        <dbReference type="ChEBI" id="CHEBI:15378"/>
        <dbReference type="ChEBI" id="CHEBI:29032"/>
        <dbReference type="ChEBI" id="CHEBI:30616"/>
        <dbReference type="ChEBI" id="CHEBI:456216"/>
        <dbReference type="EC" id="2.7.1.33"/>
    </reaction>
</comment>
<feature type="binding site" evidence="16">
    <location>
        <begin position="117"/>
        <end position="120"/>
    </location>
    <ligand>
        <name>substrate</name>
    </ligand>
</feature>
<keyword evidence="9 16" id="KW-0547">Nucleotide-binding</keyword>
<comment type="cofactor">
    <cofactor evidence="2">
        <name>K(+)</name>
        <dbReference type="ChEBI" id="CHEBI:29103"/>
    </cofactor>
</comment>
<comment type="subunit">
    <text evidence="5 16">Homodimer.</text>
</comment>
<keyword evidence="10 16" id="KW-0418">Kinase</keyword>
<dbReference type="EMBL" id="MHFR01000032">
    <property type="protein sequence ID" value="OGW98500.1"/>
    <property type="molecule type" value="Genomic_DNA"/>
</dbReference>
<proteinExistence type="inferred from homology"/>
<evidence type="ECO:0000256" key="7">
    <source>
        <dbReference type="ARBA" id="ARBA00022490"/>
    </source>
</evidence>
<dbReference type="NCBIfam" id="TIGR00671">
    <property type="entry name" value="baf"/>
    <property type="match status" value="1"/>
</dbReference>
<keyword evidence="13 16" id="KW-0173">Coenzyme A biosynthesis</keyword>
<keyword evidence="16" id="KW-0479">Metal-binding</keyword>
<evidence type="ECO:0000256" key="3">
    <source>
        <dbReference type="ARBA" id="ARBA00004496"/>
    </source>
</evidence>
<dbReference type="SUPFAM" id="SSF53067">
    <property type="entry name" value="Actin-like ATPase domain"/>
    <property type="match status" value="2"/>
</dbReference>
<gene>
    <name evidence="16" type="primary">coaX</name>
    <name evidence="17" type="ORF">A3G33_08925</name>
</gene>
<evidence type="ECO:0000256" key="1">
    <source>
        <dbReference type="ARBA" id="ARBA00001206"/>
    </source>
</evidence>
<dbReference type="Proteomes" id="UP000178187">
    <property type="component" value="Unassembled WGS sequence"/>
</dbReference>
<feature type="binding site" evidence="16">
    <location>
        <position position="142"/>
    </location>
    <ligand>
        <name>ATP</name>
        <dbReference type="ChEBI" id="CHEBI:30616"/>
    </ligand>
</feature>
<feature type="active site" description="Proton acceptor" evidence="16">
    <location>
        <position position="119"/>
    </location>
</feature>
<dbReference type="InterPro" id="IPR043129">
    <property type="entry name" value="ATPase_NBD"/>
</dbReference>
<comment type="pathway">
    <text evidence="4 16">Cofactor biosynthesis; coenzyme A biosynthesis; CoA from (R)-pantothenate: step 1/5.</text>
</comment>
<evidence type="ECO:0000256" key="13">
    <source>
        <dbReference type="ARBA" id="ARBA00022993"/>
    </source>
</evidence>
<protein>
    <recommendedName>
        <fullName evidence="15 16">Type III pantothenate kinase</fullName>
        <ecNumber evidence="6 16">2.7.1.33</ecNumber>
    </recommendedName>
    <alternativeName>
        <fullName evidence="16">PanK-III</fullName>
    </alternativeName>
    <alternativeName>
        <fullName evidence="16">Pantothenic acid kinase</fullName>
    </alternativeName>
</protein>
<evidence type="ECO:0000256" key="14">
    <source>
        <dbReference type="ARBA" id="ARBA00038036"/>
    </source>
</evidence>
<comment type="caution">
    <text evidence="17">The sequence shown here is derived from an EMBL/GenBank/DDBJ whole genome shotgun (WGS) entry which is preliminary data.</text>
</comment>
<evidence type="ECO:0000256" key="8">
    <source>
        <dbReference type="ARBA" id="ARBA00022679"/>
    </source>
</evidence>
<dbReference type="Gene3D" id="3.30.420.40">
    <property type="match status" value="2"/>
</dbReference>
<evidence type="ECO:0000256" key="4">
    <source>
        <dbReference type="ARBA" id="ARBA00005225"/>
    </source>
</evidence>
<dbReference type="AlphaFoldDB" id="A0A1G1L026"/>
<evidence type="ECO:0000256" key="15">
    <source>
        <dbReference type="ARBA" id="ARBA00040883"/>
    </source>
</evidence>
<evidence type="ECO:0000256" key="16">
    <source>
        <dbReference type="HAMAP-Rule" id="MF_01274"/>
    </source>
</evidence>
<dbReference type="GO" id="GO:0004594">
    <property type="term" value="F:pantothenate kinase activity"/>
    <property type="evidence" value="ECO:0007669"/>
    <property type="project" value="UniProtKB-UniRule"/>
</dbReference>
<dbReference type="CDD" id="cd24015">
    <property type="entry name" value="ASKHA_NBD_PanK-III"/>
    <property type="match status" value="1"/>
</dbReference>
<keyword evidence="8 16" id="KW-0808">Transferase</keyword>
<evidence type="ECO:0000256" key="10">
    <source>
        <dbReference type="ARBA" id="ARBA00022777"/>
    </source>
</evidence>
<dbReference type="InterPro" id="IPR004619">
    <property type="entry name" value="Type_III_PanK"/>
</dbReference>
<keyword evidence="7 16" id="KW-0963">Cytoplasm</keyword>
<keyword evidence="12 16" id="KW-0630">Potassium</keyword>